<dbReference type="Proteomes" id="UP001177943">
    <property type="component" value="Chromosome"/>
</dbReference>
<dbReference type="RefSeq" id="WP_283927594.1">
    <property type="nucleotide sequence ID" value="NZ_CP126084.1"/>
</dbReference>
<accession>A0AA95IA12</accession>
<gene>
    <name evidence="1" type="ORF">QNH46_07760</name>
</gene>
<organism evidence="1 2">
    <name type="scientific">Paenibacillus woosongensis</name>
    <dbReference type="NCBI Taxonomy" id="307580"/>
    <lineage>
        <taxon>Bacteria</taxon>
        <taxon>Bacillati</taxon>
        <taxon>Bacillota</taxon>
        <taxon>Bacilli</taxon>
        <taxon>Bacillales</taxon>
        <taxon>Paenibacillaceae</taxon>
        <taxon>Paenibacillus</taxon>
    </lineage>
</organism>
<reference evidence="1" key="1">
    <citation type="submission" date="2023-05" db="EMBL/GenBank/DDBJ databases">
        <title>Comparative genomics of Bacillaceae isolates and their secondary metabolite potential.</title>
        <authorList>
            <person name="Song L."/>
            <person name="Nielsen L.J."/>
            <person name="Mohite O."/>
            <person name="Xu X."/>
            <person name="Weber T."/>
            <person name="Kovacs A.T."/>
        </authorList>
    </citation>
    <scope>NUCLEOTIDE SEQUENCE</scope>
    <source>
        <strain evidence="1">B2_4</strain>
    </source>
</reference>
<evidence type="ECO:0000313" key="1">
    <source>
        <dbReference type="EMBL" id="WHX50533.1"/>
    </source>
</evidence>
<dbReference type="KEGG" id="pwn:QNH46_07760"/>
<evidence type="ECO:0000313" key="2">
    <source>
        <dbReference type="Proteomes" id="UP001177943"/>
    </source>
</evidence>
<dbReference type="AlphaFoldDB" id="A0AA95IA12"/>
<protein>
    <submittedName>
        <fullName evidence="1">Uncharacterized protein</fullName>
    </submittedName>
</protein>
<proteinExistence type="predicted"/>
<dbReference type="EMBL" id="CP126084">
    <property type="protein sequence ID" value="WHX50533.1"/>
    <property type="molecule type" value="Genomic_DNA"/>
</dbReference>
<name>A0AA95IA12_9BACL</name>
<sequence>MEIRFCFRLTAEAGWARDTETGEPAECYTQVKLGGAKNLPENYEAMHKSLCGAVAAQIGVNPEYVIPISQEEYDENVDPEEEL</sequence>